<reference evidence="15 16" key="1">
    <citation type="submission" date="2019-03" db="EMBL/GenBank/DDBJ databases">
        <title>Genomic Encyclopedia of Type Strains, Phase IV (KMG-IV): sequencing the most valuable type-strain genomes for metagenomic binning, comparative biology and taxonomic classification.</title>
        <authorList>
            <person name="Goeker M."/>
        </authorList>
    </citation>
    <scope>NUCLEOTIDE SEQUENCE [LARGE SCALE GENOMIC DNA]</scope>
    <source>
        <strain evidence="15 16">DSM 24455</strain>
    </source>
</reference>
<evidence type="ECO:0000259" key="14">
    <source>
        <dbReference type="PROSITE" id="PS51686"/>
    </source>
</evidence>
<keyword evidence="4" id="KW-0963">Cytoplasm</keyword>
<dbReference type="Gene3D" id="3.30.70.1170">
    <property type="entry name" value="Sun protein, domain 3"/>
    <property type="match status" value="1"/>
</dbReference>
<comment type="function">
    <text evidence="1">Specifically methylates the cytosine at position 967 (m5C967) of 16S rRNA.</text>
</comment>
<evidence type="ECO:0000313" key="15">
    <source>
        <dbReference type="EMBL" id="TDT61638.1"/>
    </source>
</evidence>
<dbReference type="Pfam" id="PF01029">
    <property type="entry name" value="NusB"/>
    <property type="match status" value="1"/>
</dbReference>
<dbReference type="GO" id="GO:0006355">
    <property type="term" value="P:regulation of DNA-templated transcription"/>
    <property type="evidence" value="ECO:0007669"/>
    <property type="project" value="InterPro"/>
</dbReference>
<dbReference type="PRINTS" id="PR02008">
    <property type="entry name" value="RCMTFAMILY"/>
</dbReference>
<dbReference type="AlphaFoldDB" id="A0A4V3EUY2"/>
<comment type="catalytic activity">
    <reaction evidence="12">
        <text>cytidine(967) in 16S rRNA + S-adenosyl-L-methionine = 5-methylcytidine(967) in 16S rRNA + S-adenosyl-L-homocysteine + H(+)</text>
        <dbReference type="Rhea" id="RHEA:42748"/>
        <dbReference type="Rhea" id="RHEA-COMP:10219"/>
        <dbReference type="Rhea" id="RHEA-COMP:10220"/>
        <dbReference type="ChEBI" id="CHEBI:15378"/>
        <dbReference type="ChEBI" id="CHEBI:57856"/>
        <dbReference type="ChEBI" id="CHEBI:59789"/>
        <dbReference type="ChEBI" id="CHEBI:74483"/>
        <dbReference type="ChEBI" id="CHEBI:82748"/>
        <dbReference type="EC" id="2.1.1.176"/>
    </reaction>
</comment>
<dbReference type="EC" id="2.1.1.176" evidence="3"/>
<keyword evidence="16" id="KW-1185">Reference proteome</keyword>
<evidence type="ECO:0000256" key="3">
    <source>
        <dbReference type="ARBA" id="ARBA00012140"/>
    </source>
</evidence>
<dbReference type="GO" id="GO:0003723">
    <property type="term" value="F:RNA binding"/>
    <property type="evidence" value="ECO:0007669"/>
    <property type="project" value="UniProtKB-UniRule"/>
</dbReference>
<comment type="caution">
    <text evidence="15">The sequence shown here is derived from an EMBL/GenBank/DDBJ whole genome shotgun (WGS) entry which is preliminary data.</text>
</comment>
<sequence>MEDKSRLVAVKTLCDIDENKAYSNIRLNHYFKKYNLEQIDRAFASEILYGTLRWKARIDYFIQRFSRVKIEKMSLWVLNCLRIAVYQIFFMDKVPDFAAVNQSVEIVKLKDKKSSSFVNGVLRNILRRRNEFDRIDIKDDIKRLSIEYSHPEWYVKKFSNELGRDFVVDLMKKNNLPPSLSIRVNTLKCTRDELKKVLHEKGIEVYDGKVEESLVLKGYGPIEKSEEFIKGLFTVQDESSMLVSRVLAPKPGERVMDLCSAPGGKTTHIAQLMKNNGEILAFDIHEHKLELVEQNASRLGIDIIRTYLKDSSIFMKEFENSSDRVLVDAPCSGLGLIRKKPEIRWNVTMKDIINLQKVQYEILKNASRYLKINGTLVYSTCTITHEENEEIIKKFLNEHDNFELVDICFVLPERFKVQTCKNGYIKLFPNMHDVDGFFISKLRRKW</sequence>
<dbReference type="GO" id="GO:0005737">
    <property type="term" value="C:cytoplasm"/>
    <property type="evidence" value="ECO:0007669"/>
    <property type="project" value="UniProtKB-SubCell"/>
</dbReference>
<dbReference type="GO" id="GO:0008649">
    <property type="term" value="F:rRNA methyltransferase activity"/>
    <property type="evidence" value="ECO:0007669"/>
    <property type="project" value="InterPro"/>
</dbReference>
<comment type="subcellular location">
    <subcellularLocation>
        <location evidence="2">Cytoplasm</location>
    </subcellularLocation>
</comment>
<dbReference type="OrthoDB" id="9810297at2"/>
<dbReference type="InterPro" id="IPR011023">
    <property type="entry name" value="Nop2p"/>
</dbReference>
<dbReference type="InterPro" id="IPR035926">
    <property type="entry name" value="NusB-like_sf"/>
</dbReference>
<evidence type="ECO:0000256" key="7">
    <source>
        <dbReference type="ARBA" id="ARBA00022679"/>
    </source>
</evidence>
<dbReference type="InterPro" id="IPR004573">
    <property type="entry name" value="rRNA_ssu_MeTfrase_B"/>
</dbReference>
<evidence type="ECO:0000313" key="16">
    <source>
        <dbReference type="Proteomes" id="UP000295325"/>
    </source>
</evidence>
<protein>
    <recommendedName>
        <fullName evidence="3">16S rRNA (cytosine(967)-C(5))-methyltransferase</fullName>
        <ecNumber evidence="3">2.1.1.176</ecNumber>
    </recommendedName>
    <alternativeName>
        <fullName evidence="10">16S rRNA m5C967 methyltransferase</fullName>
    </alternativeName>
    <alternativeName>
        <fullName evidence="11">rRNA (cytosine-C(5)-)-methyltransferase RsmB</fullName>
    </alternativeName>
</protein>
<evidence type="ECO:0000256" key="13">
    <source>
        <dbReference type="PROSITE-ProRule" id="PRU01023"/>
    </source>
</evidence>
<feature type="binding site" evidence="13">
    <location>
        <position position="310"/>
    </location>
    <ligand>
        <name>S-adenosyl-L-methionine</name>
        <dbReference type="ChEBI" id="CHEBI:59789"/>
    </ligand>
</feature>
<feature type="binding site" evidence="13">
    <location>
        <position position="328"/>
    </location>
    <ligand>
        <name>S-adenosyl-L-methionine</name>
        <dbReference type="ChEBI" id="CHEBI:59789"/>
    </ligand>
</feature>
<dbReference type="Pfam" id="PF22458">
    <property type="entry name" value="RsmF-B_ferredox"/>
    <property type="match status" value="1"/>
</dbReference>
<feature type="binding site" evidence="13">
    <location>
        <begin position="259"/>
        <end position="265"/>
    </location>
    <ligand>
        <name>S-adenosyl-L-methionine</name>
        <dbReference type="ChEBI" id="CHEBI:59789"/>
    </ligand>
</feature>
<dbReference type="EMBL" id="SOAZ01000006">
    <property type="protein sequence ID" value="TDT61638.1"/>
    <property type="molecule type" value="Genomic_DNA"/>
</dbReference>
<dbReference type="NCBIfam" id="NF011494">
    <property type="entry name" value="PRK14902.1"/>
    <property type="match status" value="1"/>
</dbReference>
<dbReference type="FunFam" id="3.40.50.150:FF:000022">
    <property type="entry name" value="Ribosomal RNA small subunit methyltransferase B"/>
    <property type="match status" value="1"/>
</dbReference>
<dbReference type="InterPro" id="IPR001678">
    <property type="entry name" value="MeTrfase_RsmB-F_NOP2_dom"/>
</dbReference>
<dbReference type="PROSITE" id="PS51686">
    <property type="entry name" value="SAM_MT_RSMB_NOP"/>
    <property type="match status" value="1"/>
</dbReference>
<keyword evidence="7 13" id="KW-0808">Transferase</keyword>
<dbReference type="Gene3D" id="3.40.50.150">
    <property type="entry name" value="Vaccinia Virus protein VP39"/>
    <property type="match status" value="1"/>
</dbReference>
<dbReference type="NCBIfam" id="TIGR00446">
    <property type="entry name" value="nop2p"/>
    <property type="match status" value="1"/>
</dbReference>
<keyword evidence="9 13" id="KW-0694">RNA-binding</keyword>
<dbReference type="PANTHER" id="PTHR22807">
    <property type="entry name" value="NOP2 YEAST -RELATED NOL1/NOP2/FMU SUN DOMAIN-CONTAINING"/>
    <property type="match status" value="1"/>
</dbReference>
<evidence type="ECO:0000256" key="11">
    <source>
        <dbReference type="ARBA" id="ARBA00031088"/>
    </source>
</evidence>
<keyword evidence="8 13" id="KW-0949">S-adenosyl-L-methionine</keyword>
<keyword evidence="5" id="KW-0698">rRNA processing</keyword>
<evidence type="ECO:0000256" key="12">
    <source>
        <dbReference type="ARBA" id="ARBA00047283"/>
    </source>
</evidence>
<feature type="active site" description="Nucleophile" evidence="13">
    <location>
        <position position="381"/>
    </location>
</feature>
<keyword evidence="6 13" id="KW-0489">Methyltransferase</keyword>
<gene>
    <name evidence="15" type="ORF">EDD71_106122</name>
</gene>
<evidence type="ECO:0000256" key="8">
    <source>
        <dbReference type="ARBA" id="ARBA00022691"/>
    </source>
</evidence>
<dbReference type="InterPro" id="IPR006027">
    <property type="entry name" value="NusB_RsmB_TIM44"/>
</dbReference>
<evidence type="ECO:0000256" key="5">
    <source>
        <dbReference type="ARBA" id="ARBA00022552"/>
    </source>
</evidence>
<dbReference type="SUPFAM" id="SSF53335">
    <property type="entry name" value="S-adenosyl-L-methionine-dependent methyltransferases"/>
    <property type="match status" value="1"/>
</dbReference>
<proteinExistence type="inferred from homology"/>
<dbReference type="NCBIfam" id="TIGR00563">
    <property type="entry name" value="rsmB"/>
    <property type="match status" value="1"/>
</dbReference>
<dbReference type="InterPro" id="IPR029063">
    <property type="entry name" value="SAM-dependent_MTases_sf"/>
</dbReference>
<evidence type="ECO:0000256" key="2">
    <source>
        <dbReference type="ARBA" id="ARBA00004496"/>
    </source>
</evidence>
<accession>A0A4V3EUY2</accession>
<dbReference type="Pfam" id="PF01189">
    <property type="entry name" value="Methyltr_RsmB-F"/>
    <property type="match status" value="1"/>
</dbReference>
<dbReference type="RefSeq" id="WP_133627745.1">
    <property type="nucleotide sequence ID" value="NZ_SOAZ01000006.1"/>
</dbReference>
<name>A0A4V3EUY2_9CLOT</name>
<dbReference type="InterPro" id="IPR054728">
    <property type="entry name" value="RsmB-like_ferredoxin"/>
</dbReference>
<evidence type="ECO:0000256" key="9">
    <source>
        <dbReference type="ARBA" id="ARBA00022884"/>
    </source>
</evidence>
<evidence type="ECO:0000256" key="4">
    <source>
        <dbReference type="ARBA" id="ARBA00022490"/>
    </source>
</evidence>
<feature type="binding site" evidence="13">
    <location>
        <position position="283"/>
    </location>
    <ligand>
        <name>S-adenosyl-L-methionine</name>
        <dbReference type="ChEBI" id="CHEBI:59789"/>
    </ligand>
</feature>
<evidence type="ECO:0000256" key="10">
    <source>
        <dbReference type="ARBA" id="ARBA00030399"/>
    </source>
</evidence>
<dbReference type="InterPro" id="IPR049560">
    <property type="entry name" value="MeTrfase_RsmB-F_NOP2_cat"/>
</dbReference>
<dbReference type="InterPro" id="IPR023267">
    <property type="entry name" value="RCMT"/>
</dbReference>
<evidence type="ECO:0000256" key="6">
    <source>
        <dbReference type="ARBA" id="ARBA00022603"/>
    </source>
</evidence>
<organism evidence="15 16">
    <name type="scientific">Fonticella tunisiensis</name>
    <dbReference type="NCBI Taxonomy" id="1096341"/>
    <lineage>
        <taxon>Bacteria</taxon>
        <taxon>Bacillati</taxon>
        <taxon>Bacillota</taxon>
        <taxon>Clostridia</taxon>
        <taxon>Eubacteriales</taxon>
        <taxon>Clostridiaceae</taxon>
        <taxon>Fonticella</taxon>
    </lineage>
</organism>
<feature type="domain" description="SAM-dependent MTase RsmB/NOP-type" evidence="14">
    <location>
        <begin position="170"/>
        <end position="445"/>
    </location>
</feature>
<dbReference type="FunFam" id="3.30.70.1170:FF:000003">
    <property type="entry name" value="16S rRNA (Cytosine(967)-C(5))-methyltransferase RsmB"/>
    <property type="match status" value="1"/>
</dbReference>
<comment type="similarity">
    <text evidence="13">Belongs to the class I-like SAM-binding methyltransferase superfamily. RsmB/NOP family.</text>
</comment>
<dbReference type="PANTHER" id="PTHR22807:SF53">
    <property type="entry name" value="RIBOSOMAL RNA SMALL SUBUNIT METHYLTRANSFERASE B-RELATED"/>
    <property type="match status" value="1"/>
</dbReference>
<dbReference type="SUPFAM" id="SSF48013">
    <property type="entry name" value="NusB-like"/>
    <property type="match status" value="1"/>
</dbReference>
<dbReference type="Gene3D" id="1.10.940.10">
    <property type="entry name" value="NusB-like"/>
    <property type="match status" value="1"/>
</dbReference>
<dbReference type="Proteomes" id="UP000295325">
    <property type="component" value="Unassembled WGS sequence"/>
</dbReference>
<evidence type="ECO:0000256" key="1">
    <source>
        <dbReference type="ARBA" id="ARBA00002724"/>
    </source>
</evidence>